<reference evidence="3 4" key="1">
    <citation type="journal article" date="2014" name="Int. J. Syst. Evol. Microbiol.">
        <title>Complete genome sequence of Corynebacterium casei LMG S-19264T (=DSM 44701T), isolated from a smear-ripened cheese.</title>
        <authorList>
            <consortium name="US DOE Joint Genome Institute (JGI-PGF)"/>
            <person name="Walter F."/>
            <person name="Albersmeier A."/>
            <person name="Kalinowski J."/>
            <person name="Ruckert C."/>
        </authorList>
    </citation>
    <scope>NUCLEOTIDE SEQUENCE [LARGE SCALE GENOMIC DNA]</scope>
    <source>
        <strain evidence="3 4">CCM 8669</strain>
    </source>
</reference>
<accession>A0A917ITS3</accession>
<dbReference type="PANTHER" id="PTHR34473">
    <property type="entry name" value="UPF0699 TRANSMEMBRANE PROTEIN YDBS"/>
    <property type="match status" value="1"/>
</dbReference>
<keyword evidence="1" id="KW-0812">Transmembrane</keyword>
<evidence type="ECO:0000313" key="3">
    <source>
        <dbReference type="EMBL" id="GGH64227.1"/>
    </source>
</evidence>
<organism evidence="3 4">
    <name type="scientific">Rothia aerolata</name>
    <dbReference type="NCBI Taxonomy" id="1812262"/>
    <lineage>
        <taxon>Bacteria</taxon>
        <taxon>Bacillati</taxon>
        <taxon>Actinomycetota</taxon>
        <taxon>Actinomycetes</taxon>
        <taxon>Micrococcales</taxon>
        <taxon>Micrococcaceae</taxon>
        <taxon>Rothia</taxon>
    </lineage>
</organism>
<keyword evidence="1" id="KW-0472">Membrane</keyword>
<dbReference type="InterPro" id="IPR005182">
    <property type="entry name" value="YdbS-like_PH"/>
</dbReference>
<evidence type="ECO:0000256" key="1">
    <source>
        <dbReference type="SAM" id="Phobius"/>
    </source>
</evidence>
<keyword evidence="1" id="KW-1133">Transmembrane helix</keyword>
<dbReference type="AlphaFoldDB" id="A0A917ITS3"/>
<feature type="transmembrane region" description="Helical" evidence="1">
    <location>
        <begin position="74"/>
        <end position="95"/>
    </location>
</feature>
<feature type="domain" description="YdbS-like PH" evidence="2">
    <location>
        <begin position="100"/>
        <end position="176"/>
    </location>
</feature>
<proteinExistence type="predicted"/>
<gene>
    <name evidence="3" type="ORF">GCM10007359_16330</name>
</gene>
<dbReference type="RefSeq" id="WP_188359891.1">
    <property type="nucleotide sequence ID" value="NZ_BMDC01000003.1"/>
</dbReference>
<evidence type="ECO:0000313" key="4">
    <source>
        <dbReference type="Proteomes" id="UP000600171"/>
    </source>
</evidence>
<dbReference type="Pfam" id="PF03703">
    <property type="entry name" value="bPH_2"/>
    <property type="match status" value="1"/>
</dbReference>
<dbReference type="PANTHER" id="PTHR34473:SF3">
    <property type="entry name" value="TRANSMEMBRANE PROTEIN-RELATED"/>
    <property type="match status" value="1"/>
</dbReference>
<evidence type="ECO:0000259" key="2">
    <source>
        <dbReference type="Pfam" id="PF03703"/>
    </source>
</evidence>
<protein>
    <submittedName>
        <fullName evidence="3">Membrane protein</fullName>
    </submittedName>
</protein>
<sequence>METTEPRFSQTLPPLDFDGRGTSTIDPAEIDWKRVSPRYVKVRLISRVLWSVFWLLLAALPLVGSSLGNWGWPLWLTGGILALVAIWQIWLTVLVRGRVKAIGYSERRDHLLKTNGVFFRKVRAIPYGRIQYVDVTSGPLESRLKLARVVVNTASSASISIPGLPTATAEQLRETLTDLSDAKMVGL</sequence>
<keyword evidence="4" id="KW-1185">Reference proteome</keyword>
<feature type="transmembrane region" description="Helical" evidence="1">
    <location>
        <begin position="48"/>
        <end position="68"/>
    </location>
</feature>
<dbReference type="EMBL" id="BMDC01000003">
    <property type="protein sequence ID" value="GGH64227.1"/>
    <property type="molecule type" value="Genomic_DNA"/>
</dbReference>
<name>A0A917ITS3_9MICC</name>
<dbReference type="Proteomes" id="UP000600171">
    <property type="component" value="Unassembled WGS sequence"/>
</dbReference>
<comment type="caution">
    <text evidence="3">The sequence shown here is derived from an EMBL/GenBank/DDBJ whole genome shotgun (WGS) entry which is preliminary data.</text>
</comment>